<gene>
    <name evidence="1" type="ORF">BV22DRAFT_978367</name>
</gene>
<accession>A0ACB8AZM0</accession>
<dbReference type="EMBL" id="MU266787">
    <property type="protein sequence ID" value="KAH7918436.1"/>
    <property type="molecule type" value="Genomic_DNA"/>
</dbReference>
<evidence type="ECO:0000313" key="2">
    <source>
        <dbReference type="Proteomes" id="UP000790709"/>
    </source>
</evidence>
<feature type="non-terminal residue" evidence="1">
    <location>
        <position position="78"/>
    </location>
</feature>
<comment type="caution">
    <text evidence="1">The sequence shown here is derived from an EMBL/GenBank/DDBJ whole genome shotgun (WGS) entry which is preliminary data.</text>
</comment>
<proteinExistence type="predicted"/>
<protein>
    <submittedName>
        <fullName evidence="1">Uncharacterized protein</fullName>
    </submittedName>
</protein>
<evidence type="ECO:0000313" key="1">
    <source>
        <dbReference type="EMBL" id="KAH7918436.1"/>
    </source>
</evidence>
<name>A0ACB8AZM0_9AGAM</name>
<keyword evidence="2" id="KW-1185">Reference proteome</keyword>
<organism evidence="1 2">
    <name type="scientific">Leucogyrophana mollusca</name>
    <dbReference type="NCBI Taxonomy" id="85980"/>
    <lineage>
        <taxon>Eukaryota</taxon>
        <taxon>Fungi</taxon>
        <taxon>Dikarya</taxon>
        <taxon>Basidiomycota</taxon>
        <taxon>Agaricomycotina</taxon>
        <taxon>Agaricomycetes</taxon>
        <taxon>Agaricomycetidae</taxon>
        <taxon>Boletales</taxon>
        <taxon>Boletales incertae sedis</taxon>
        <taxon>Leucogyrophana</taxon>
    </lineage>
</organism>
<reference evidence="1" key="1">
    <citation type="journal article" date="2021" name="New Phytol.">
        <title>Evolutionary innovations through gain and loss of genes in the ectomycorrhizal Boletales.</title>
        <authorList>
            <person name="Wu G."/>
            <person name="Miyauchi S."/>
            <person name="Morin E."/>
            <person name="Kuo A."/>
            <person name="Drula E."/>
            <person name="Varga T."/>
            <person name="Kohler A."/>
            <person name="Feng B."/>
            <person name="Cao Y."/>
            <person name="Lipzen A."/>
            <person name="Daum C."/>
            <person name="Hundley H."/>
            <person name="Pangilinan J."/>
            <person name="Johnson J."/>
            <person name="Barry K."/>
            <person name="LaButti K."/>
            <person name="Ng V."/>
            <person name="Ahrendt S."/>
            <person name="Min B."/>
            <person name="Choi I.G."/>
            <person name="Park H."/>
            <person name="Plett J.M."/>
            <person name="Magnuson J."/>
            <person name="Spatafora J.W."/>
            <person name="Nagy L.G."/>
            <person name="Henrissat B."/>
            <person name="Grigoriev I.V."/>
            <person name="Yang Z.L."/>
            <person name="Xu J."/>
            <person name="Martin F.M."/>
        </authorList>
    </citation>
    <scope>NUCLEOTIDE SEQUENCE</scope>
    <source>
        <strain evidence="1">KUC20120723A-06</strain>
    </source>
</reference>
<sequence>DVHVHSAYVAQQRLDGLANGVAHAVRRKAAFDRKVLSTHTQEVIFEPGQLVQIYANEIDSTSKASRKIIPRWSAPRQV</sequence>
<feature type="non-terminal residue" evidence="1">
    <location>
        <position position="1"/>
    </location>
</feature>
<dbReference type="Proteomes" id="UP000790709">
    <property type="component" value="Unassembled WGS sequence"/>
</dbReference>